<dbReference type="AlphaFoldDB" id="A0A9X1M7M3"/>
<organism evidence="2 5">
    <name type="scientific">Arthrobacter zhangbolii</name>
    <dbReference type="NCBI Taxonomy" id="2886936"/>
    <lineage>
        <taxon>Bacteria</taxon>
        <taxon>Bacillati</taxon>
        <taxon>Actinomycetota</taxon>
        <taxon>Actinomycetes</taxon>
        <taxon>Micrococcales</taxon>
        <taxon>Micrococcaceae</taxon>
        <taxon>Arthrobacter</taxon>
    </lineage>
</organism>
<dbReference type="Proteomes" id="UP001155145">
    <property type="component" value="Unassembled WGS sequence"/>
</dbReference>
<protein>
    <submittedName>
        <fullName evidence="2">Helix-turn-helix domain-containing protein</fullName>
    </submittedName>
</protein>
<dbReference type="CDD" id="cd00093">
    <property type="entry name" value="HTH_XRE"/>
    <property type="match status" value="1"/>
</dbReference>
<dbReference type="EMBL" id="CP094984">
    <property type="protein sequence ID" value="UON92994.1"/>
    <property type="molecule type" value="Genomic_DNA"/>
</dbReference>
<name>A0A9X1M7M3_9MICC</name>
<dbReference type="SUPFAM" id="SSF47413">
    <property type="entry name" value="lambda repressor-like DNA-binding domains"/>
    <property type="match status" value="1"/>
</dbReference>
<keyword evidence="4" id="KW-1185">Reference proteome</keyword>
<dbReference type="Pfam" id="PF13560">
    <property type="entry name" value="HTH_31"/>
    <property type="match status" value="1"/>
</dbReference>
<evidence type="ECO:0000313" key="3">
    <source>
        <dbReference type="EMBL" id="UON92994.1"/>
    </source>
</evidence>
<evidence type="ECO:0000259" key="1">
    <source>
        <dbReference type="PROSITE" id="PS50943"/>
    </source>
</evidence>
<proteinExistence type="predicted"/>
<sequence length="416" mass="44141">MGKSFGEQLRSERLDRRLTQAELGNGIYAPHEISLYETGRREPAPRAVELFAERLAAVPGRAGPWPGRLQDSPLFLALSARQCLDERDYTEALRLSGAAAGASRTIGDSAGWWAMTYLGARCLHTVHAFRDCIRETALLAYHPLAGEEQGLKAQAETLLSSAWLGLGDLGAAITHARAAVRAAHGQGLGPEVFLDASEALVCALAEAGRLDEAWEYCSTLMLPLLEGGMGRQAKGKAFWAVGNVAFRCGDPAGGLRHHRAAAGLLQPGADVELWARFNSGTAAMRLAAGIHDGETLACIEHAEAATAVVGLPVSAQLELVHSRGIWLDLNGDHTLAVGMLSDVYARREELPPQTSGEVALHLGLALARTGRPEDGSAYLADSEQRFRSVGAADRAAHVAGLAHRVSTGRIGPGLPR</sequence>
<gene>
    <name evidence="2" type="ORF">LJ755_09410</name>
    <name evidence="3" type="ORF">MUK71_05035</name>
</gene>
<dbReference type="InterPro" id="IPR010982">
    <property type="entry name" value="Lambda_DNA-bd_dom_sf"/>
</dbReference>
<dbReference type="Proteomes" id="UP000829758">
    <property type="component" value="Chromosome"/>
</dbReference>
<dbReference type="InterPro" id="IPR001387">
    <property type="entry name" value="Cro/C1-type_HTH"/>
</dbReference>
<dbReference type="PROSITE" id="PS50943">
    <property type="entry name" value="HTH_CROC1"/>
    <property type="match status" value="1"/>
</dbReference>
<dbReference type="GO" id="GO:0003677">
    <property type="term" value="F:DNA binding"/>
    <property type="evidence" value="ECO:0007669"/>
    <property type="project" value="InterPro"/>
</dbReference>
<accession>A0A9X1M7M3</accession>
<dbReference type="EMBL" id="JAJFZT010000006">
    <property type="protein sequence ID" value="MCC3272943.1"/>
    <property type="molecule type" value="Genomic_DNA"/>
</dbReference>
<dbReference type="RefSeq" id="WP_227904247.1">
    <property type="nucleotide sequence ID" value="NZ_CP094984.1"/>
</dbReference>
<reference evidence="2" key="1">
    <citation type="submission" date="2021-10" db="EMBL/GenBank/DDBJ databases">
        <title>Novel species in genus Arthrobacter.</title>
        <authorList>
            <person name="Liu Y."/>
        </authorList>
    </citation>
    <scope>NUCLEOTIDE SEQUENCE</scope>
    <source>
        <strain evidence="4">zg-Y462</strain>
        <strain evidence="2">Zg-Y462</strain>
    </source>
</reference>
<evidence type="ECO:0000313" key="4">
    <source>
        <dbReference type="Proteomes" id="UP000829758"/>
    </source>
</evidence>
<feature type="domain" description="HTH cro/C1-type" evidence="1">
    <location>
        <begin position="9"/>
        <end position="55"/>
    </location>
</feature>
<dbReference type="Gene3D" id="1.10.260.40">
    <property type="entry name" value="lambda repressor-like DNA-binding domains"/>
    <property type="match status" value="1"/>
</dbReference>
<evidence type="ECO:0000313" key="2">
    <source>
        <dbReference type="EMBL" id="MCC3272943.1"/>
    </source>
</evidence>
<evidence type="ECO:0000313" key="5">
    <source>
        <dbReference type="Proteomes" id="UP001155145"/>
    </source>
</evidence>